<accession>A0ABT4S4Y4</accession>
<keyword evidence="3" id="KW-1185">Reference proteome</keyword>
<dbReference type="RefSeq" id="WP_270152980.1">
    <property type="nucleotide sequence ID" value="NZ_JAPNNL010000004.1"/>
</dbReference>
<reference evidence="2" key="1">
    <citation type="submission" date="2022-11" db="EMBL/GenBank/DDBJ databases">
        <title>Nonomuraea corallina sp. nov., a new species of the genus Nonomuraea isolated from sea side sediment in Thai sea.</title>
        <authorList>
            <person name="Ngamcharungchit C."/>
            <person name="Matsumoto A."/>
            <person name="Suriyachadkun C."/>
            <person name="Panbangred W."/>
            <person name="Inahashi Y."/>
            <person name="Intra B."/>
        </authorList>
    </citation>
    <scope>NUCLEOTIDE SEQUENCE</scope>
    <source>
        <strain evidence="2">MCN248</strain>
    </source>
</reference>
<sequence>MSEPDERPLADRREHPEEHLDEDIGEEFAPSPTDPASLPEEEGQEEVYGQDEGYEKQTET</sequence>
<dbReference type="EMBL" id="JAPNNL010000004">
    <property type="protein sequence ID" value="MDA0632200.1"/>
    <property type="molecule type" value="Genomic_DNA"/>
</dbReference>
<proteinExistence type="predicted"/>
<dbReference type="Proteomes" id="UP001144036">
    <property type="component" value="Unassembled WGS sequence"/>
</dbReference>
<feature type="region of interest" description="Disordered" evidence="1">
    <location>
        <begin position="1"/>
        <end position="60"/>
    </location>
</feature>
<gene>
    <name evidence="2" type="ORF">OUY22_02135</name>
</gene>
<name>A0ABT4S4Y4_9ACTN</name>
<feature type="compositionally biased region" description="Acidic residues" evidence="1">
    <location>
        <begin position="39"/>
        <end position="49"/>
    </location>
</feature>
<comment type="caution">
    <text evidence="2">The sequence shown here is derived from an EMBL/GenBank/DDBJ whole genome shotgun (WGS) entry which is preliminary data.</text>
</comment>
<evidence type="ECO:0000256" key="1">
    <source>
        <dbReference type="SAM" id="MobiDB-lite"/>
    </source>
</evidence>
<evidence type="ECO:0000313" key="3">
    <source>
        <dbReference type="Proteomes" id="UP001144036"/>
    </source>
</evidence>
<organism evidence="2 3">
    <name type="scientific">Nonomuraea corallina</name>
    <dbReference type="NCBI Taxonomy" id="2989783"/>
    <lineage>
        <taxon>Bacteria</taxon>
        <taxon>Bacillati</taxon>
        <taxon>Actinomycetota</taxon>
        <taxon>Actinomycetes</taxon>
        <taxon>Streptosporangiales</taxon>
        <taxon>Streptosporangiaceae</taxon>
        <taxon>Nonomuraea</taxon>
    </lineage>
</organism>
<evidence type="ECO:0000313" key="2">
    <source>
        <dbReference type="EMBL" id="MDA0632200.1"/>
    </source>
</evidence>
<protein>
    <submittedName>
        <fullName evidence="2">Uncharacterized protein</fullName>
    </submittedName>
</protein>
<feature type="compositionally biased region" description="Basic and acidic residues" evidence="1">
    <location>
        <begin position="1"/>
        <end position="18"/>
    </location>
</feature>